<dbReference type="Proteomes" id="UP001600943">
    <property type="component" value="Unassembled WGS sequence"/>
</dbReference>
<reference evidence="1 2" key="1">
    <citation type="submission" date="2024-04" db="EMBL/GenBank/DDBJ databases">
        <title>Defined microbial consortia suppress multidrug-resistant proinflammatory Enterobacteriaceae via ecological control.</title>
        <authorList>
            <person name="Furuichi M."/>
            <person name="Kawaguchi T."/>
            <person name="Pust M."/>
            <person name="Yasuma K."/>
            <person name="Plichta D."/>
            <person name="Hasegawa N."/>
            <person name="Ohya T."/>
            <person name="Bhattarai S."/>
            <person name="Sasajima S."/>
            <person name="Aoto Y."/>
            <person name="Tuganbaev T."/>
            <person name="Yaginuma M."/>
            <person name="Ueda M."/>
            <person name="Okahashi N."/>
            <person name="Amafuji K."/>
            <person name="Kiridooshi Y."/>
            <person name="Sugita K."/>
            <person name="Strazar M."/>
            <person name="Skelly A."/>
            <person name="Suda W."/>
            <person name="Hattori M."/>
            <person name="Nakamoto N."/>
            <person name="Caballero S."/>
            <person name="Norman J."/>
            <person name="Olle B."/>
            <person name="Tanoue T."/>
            <person name="Arita M."/>
            <person name="Bucci V."/>
            <person name="Atarashi K."/>
            <person name="Xavier R."/>
            <person name="Honda K."/>
        </authorList>
    </citation>
    <scope>NUCLEOTIDE SEQUENCE [LARGE SCALE GENOMIC DNA]</scope>
    <source>
        <strain evidence="2">k04-0078-D8-1</strain>
    </source>
</reference>
<evidence type="ECO:0000313" key="2">
    <source>
        <dbReference type="Proteomes" id="UP001600943"/>
    </source>
</evidence>
<keyword evidence="2" id="KW-1185">Reference proteome</keyword>
<comment type="caution">
    <text evidence="1">The sequence shown here is derived from an EMBL/GenBank/DDBJ whole genome shotgun (WGS) entry which is preliminary data.</text>
</comment>
<evidence type="ECO:0000313" key="1">
    <source>
        <dbReference type="EMBL" id="GAA6410424.1"/>
    </source>
</evidence>
<protein>
    <submittedName>
        <fullName evidence="1">Uncharacterized protein</fullName>
    </submittedName>
</protein>
<proteinExistence type="predicted"/>
<gene>
    <name evidence="1" type="ORF">K040078D81_45410</name>
</gene>
<accession>A0ABQ0BG64</accession>
<name>A0ABQ0BG64_9FIRM</name>
<dbReference type="EMBL" id="BAABYW010000001">
    <property type="protein sequence ID" value="GAA6410424.1"/>
    <property type="molecule type" value="Genomic_DNA"/>
</dbReference>
<sequence>MSCATNIKSLVVGQSAPNGTRKMKVACSPFLFCRNIKGKELEEKSLAVMRTIMILTGMAVFHNLEMKKQGGFKIRNRIAGKNDAPARPYIKYGYAYQ</sequence>
<organism evidence="1 2">
    <name type="scientific">Blautia hominis</name>
    <dbReference type="NCBI Taxonomy" id="2025493"/>
    <lineage>
        <taxon>Bacteria</taxon>
        <taxon>Bacillati</taxon>
        <taxon>Bacillota</taxon>
        <taxon>Clostridia</taxon>
        <taxon>Lachnospirales</taxon>
        <taxon>Lachnospiraceae</taxon>
        <taxon>Blautia</taxon>
    </lineage>
</organism>